<feature type="transmembrane region" description="Helical" evidence="3">
    <location>
        <begin position="359"/>
        <end position="376"/>
    </location>
</feature>
<keyword evidence="3" id="KW-1133">Transmembrane helix</keyword>
<feature type="transmembrane region" description="Helical" evidence="3">
    <location>
        <begin position="288"/>
        <end position="308"/>
    </location>
</feature>
<evidence type="ECO:0000256" key="2">
    <source>
        <dbReference type="ARBA" id="ARBA00023136"/>
    </source>
</evidence>
<reference evidence="4 5" key="1">
    <citation type="submission" date="2020-05" db="EMBL/GenBank/DDBJ databases">
        <title>Draft genome sequence of Clostridium cochlearium strain AGROS13 isolated from a sheep dairy farm in New Zealand.</title>
        <authorList>
            <person name="Gupta T.B."/>
            <person name="Jauregui R."/>
            <person name="Risson A.N."/>
            <person name="Brightwell G."/>
            <person name="Maclean P."/>
        </authorList>
    </citation>
    <scope>NUCLEOTIDE SEQUENCE [LARGE SCALE GENOMIC DNA]</scope>
    <source>
        <strain evidence="4 5">AGROS13</strain>
    </source>
</reference>
<dbReference type="GO" id="GO:0009847">
    <property type="term" value="P:spore germination"/>
    <property type="evidence" value="ECO:0007669"/>
    <property type="project" value="InterPro"/>
</dbReference>
<dbReference type="InterPro" id="IPR004995">
    <property type="entry name" value="Spore_Ger"/>
</dbReference>
<dbReference type="PANTHER" id="PTHR22550">
    <property type="entry name" value="SPORE GERMINATION PROTEIN"/>
    <property type="match status" value="1"/>
</dbReference>
<accession>A0A7Y3XZU7</accession>
<sequence>MSNKYNIEENINIIINELNNNSELIIKRFLIGIKNPIDVAIIYINGLVNSDLINRDILNPLMIEIREDLSEILYLSDYLCKKYICISDAQIEEDVRKVVNQIKNGKTVLIINQCKDYILMDTKGGMYRQISDAQNESSVRGPRESFIENFQVNISLIKRRIKDKNLIIEKTVVGKRTKSNVAIVYIKDITDSNIVEYIKERIATIDIDSISASGTLGQLIENHTYSIFPQFYITERVDVIQSNILEGKIAIILEGATQVISAPSLFIDFFQAVEDYYERFIVASFSRIIRLVCAFIVITLPSLYLNAIKYNLEIIPVNFVVPILRSRIGISLSPFFEIILMELVVEVLREGGLRLPNKIGQTLSVVGGIIIGQMAVEAKVVSPDTLLIVGIGAVCTFVIPNYEMTISIRLLRFPMLIICNLFGLLGIVLFWYVIMVHLLSFDSFGIPYISMNPSDMKDIFIRAPVQYLNKRPKDIAAKDKIRQKTSKE</sequence>
<gene>
    <name evidence="4" type="ORF">HMJ28_11075</name>
</gene>
<feature type="transmembrane region" description="Helical" evidence="3">
    <location>
        <begin position="413"/>
        <end position="434"/>
    </location>
</feature>
<name>A0A7Y3XZU7_CLOCO</name>
<dbReference type="GO" id="GO:0016020">
    <property type="term" value="C:membrane"/>
    <property type="evidence" value="ECO:0007669"/>
    <property type="project" value="InterPro"/>
</dbReference>
<evidence type="ECO:0000256" key="3">
    <source>
        <dbReference type="SAM" id="Phobius"/>
    </source>
</evidence>
<dbReference type="PIRSF" id="PIRSF005690">
    <property type="entry name" value="GerBA"/>
    <property type="match status" value="1"/>
</dbReference>
<feature type="transmembrane region" description="Helical" evidence="3">
    <location>
        <begin position="382"/>
        <end position="401"/>
    </location>
</feature>
<organism evidence="4 5">
    <name type="scientific">Clostridium cochlearium</name>
    <dbReference type="NCBI Taxonomy" id="1494"/>
    <lineage>
        <taxon>Bacteria</taxon>
        <taxon>Bacillati</taxon>
        <taxon>Bacillota</taxon>
        <taxon>Clostridia</taxon>
        <taxon>Eubacteriales</taxon>
        <taxon>Clostridiaceae</taxon>
        <taxon>Clostridium</taxon>
    </lineage>
</organism>
<proteinExistence type="inferred from homology"/>
<dbReference type="RefSeq" id="WP_171303872.1">
    <property type="nucleotide sequence ID" value="NZ_JABFIF010000027.1"/>
</dbReference>
<keyword evidence="3" id="KW-0812">Transmembrane</keyword>
<dbReference type="PANTHER" id="PTHR22550:SF16">
    <property type="entry name" value="SPORE GERMINATION PROTEIN"/>
    <property type="match status" value="1"/>
</dbReference>
<dbReference type="Proteomes" id="UP000528432">
    <property type="component" value="Unassembled WGS sequence"/>
</dbReference>
<keyword evidence="2 3" id="KW-0472">Membrane</keyword>
<evidence type="ECO:0000313" key="4">
    <source>
        <dbReference type="EMBL" id="NOH16917.1"/>
    </source>
</evidence>
<comment type="caution">
    <text evidence="4">The sequence shown here is derived from an EMBL/GenBank/DDBJ whole genome shotgun (WGS) entry which is preliminary data.</text>
</comment>
<evidence type="ECO:0000313" key="5">
    <source>
        <dbReference type="Proteomes" id="UP000528432"/>
    </source>
</evidence>
<dbReference type="AlphaFoldDB" id="A0A7Y3XZU7"/>
<dbReference type="EMBL" id="JABFIF010000027">
    <property type="protein sequence ID" value="NOH16917.1"/>
    <property type="molecule type" value="Genomic_DNA"/>
</dbReference>
<dbReference type="Pfam" id="PF03323">
    <property type="entry name" value="GerA"/>
    <property type="match status" value="1"/>
</dbReference>
<comment type="similarity">
    <text evidence="1">Belongs to the GerABKA family.</text>
</comment>
<dbReference type="InterPro" id="IPR050768">
    <property type="entry name" value="UPF0353/GerABKA_families"/>
</dbReference>
<protein>
    <submittedName>
        <fullName evidence="4">Spore germination protein</fullName>
    </submittedName>
</protein>
<evidence type="ECO:0000256" key="1">
    <source>
        <dbReference type="ARBA" id="ARBA00005278"/>
    </source>
</evidence>